<name>A0A0Q3WTU3_9BACI</name>
<dbReference type="GO" id="GO:0016020">
    <property type="term" value="C:membrane"/>
    <property type="evidence" value="ECO:0007669"/>
    <property type="project" value="UniProtKB-SubCell"/>
</dbReference>
<feature type="transmembrane region" description="Helical" evidence="5">
    <location>
        <begin position="126"/>
        <end position="149"/>
    </location>
</feature>
<keyword evidence="7" id="KW-1185">Reference proteome</keyword>
<evidence type="ECO:0000256" key="4">
    <source>
        <dbReference type="ARBA" id="ARBA00023136"/>
    </source>
</evidence>
<organism evidence="6 7">
    <name type="scientific">Heyndrickxia shackletonii</name>
    <dbReference type="NCBI Taxonomy" id="157838"/>
    <lineage>
        <taxon>Bacteria</taxon>
        <taxon>Bacillati</taxon>
        <taxon>Bacillota</taxon>
        <taxon>Bacilli</taxon>
        <taxon>Bacillales</taxon>
        <taxon>Bacillaceae</taxon>
        <taxon>Heyndrickxia</taxon>
    </lineage>
</organism>
<feature type="transmembrane region" description="Helical" evidence="5">
    <location>
        <begin position="67"/>
        <end position="86"/>
    </location>
</feature>
<evidence type="ECO:0000256" key="3">
    <source>
        <dbReference type="ARBA" id="ARBA00022989"/>
    </source>
</evidence>
<feature type="transmembrane region" description="Helical" evidence="5">
    <location>
        <begin position="258"/>
        <end position="280"/>
    </location>
</feature>
<proteinExistence type="predicted"/>
<evidence type="ECO:0000313" key="6">
    <source>
        <dbReference type="EMBL" id="KQL52903.1"/>
    </source>
</evidence>
<keyword evidence="4 5" id="KW-0472">Membrane</keyword>
<feature type="transmembrane region" description="Helical" evidence="5">
    <location>
        <begin position="161"/>
        <end position="180"/>
    </location>
</feature>
<feature type="transmembrane region" description="Helical" evidence="5">
    <location>
        <begin position="201"/>
        <end position="219"/>
    </location>
</feature>
<dbReference type="EMBL" id="LJJC01000004">
    <property type="protein sequence ID" value="KQL52903.1"/>
    <property type="molecule type" value="Genomic_DNA"/>
</dbReference>
<dbReference type="RefSeq" id="WP_055738610.1">
    <property type="nucleotide sequence ID" value="NZ_JAAIWL010000006.1"/>
</dbReference>
<feature type="transmembrane region" description="Helical" evidence="5">
    <location>
        <begin position="37"/>
        <end position="55"/>
    </location>
</feature>
<keyword evidence="2 5" id="KW-0812">Transmembrane</keyword>
<dbReference type="Pfam" id="PF01758">
    <property type="entry name" value="SBF"/>
    <property type="match status" value="1"/>
</dbReference>
<dbReference type="InterPro" id="IPR038770">
    <property type="entry name" value="Na+/solute_symporter_sf"/>
</dbReference>
<gene>
    <name evidence="6" type="ORF">AN964_04825</name>
</gene>
<accession>A0A0Q3WTU3</accession>
<sequence>MLVRMNKRLEKMMPFITPVSVVLGVLLSVYLKDYSFLVPWIFAFMTFAGSLGSNFQSLKQVVTHPFSIIIGLVILHVLMPIWAWGIGHAVFHGDAYTITGLVLGMVIPTGVTSVIWVSIYRGNMALTLSLILIDTLLSPFIVPYTLSLIVGQKVELDTLGIMKGLFEMVVIPSILAMMLNQWTKGKIKNTLGPKLAPFSKICLGLVVMLNGAVIAPHLKNVSLKLVGIGVVVFFIAFTGYLFSFLIGRILKRDLETTVALTFLGGMRNISAGAVIAVSYFPPAVATPVIIAMLFQQVLASVFGYMIDKYFHPSVKQKRKIA</sequence>
<dbReference type="Proteomes" id="UP000051888">
    <property type="component" value="Unassembled WGS sequence"/>
</dbReference>
<feature type="transmembrane region" description="Helical" evidence="5">
    <location>
        <begin position="12"/>
        <end position="31"/>
    </location>
</feature>
<comment type="subcellular location">
    <subcellularLocation>
        <location evidence="1">Membrane</location>
        <topology evidence="1">Multi-pass membrane protein</topology>
    </subcellularLocation>
</comment>
<dbReference type="InterPro" id="IPR004710">
    <property type="entry name" value="Bilac:Na_transpt"/>
</dbReference>
<evidence type="ECO:0008006" key="8">
    <source>
        <dbReference type="Google" id="ProtNLM"/>
    </source>
</evidence>
<feature type="transmembrane region" description="Helical" evidence="5">
    <location>
        <begin position="225"/>
        <end position="246"/>
    </location>
</feature>
<evidence type="ECO:0000313" key="7">
    <source>
        <dbReference type="Proteomes" id="UP000051888"/>
    </source>
</evidence>
<comment type="caution">
    <text evidence="6">The sequence shown here is derived from an EMBL/GenBank/DDBJ whole genome shotgun (WGS) entry which is preliminary data.</text>
</comment>
<keyword evidence="3 5" id="KW-1133">Transmembrane helix</keyword>
<evidence type="ECO:0000256" key="2">
    <source>
        <dbReference type="ARBA" id="ARBA00022692"/>
    </source>
</evidence>
<evidence type="ECO:0000256" key="1">
    <source>
        <dbReference type="ARBA" id="ARBA00004141"/>
    </source>
</evidence>
<protein>
    <recommendedName>
        <fullName evidence="8">Bile acid:sodium symporter family protein</fullName>
    </recommendedName>
</protein>
<reference evidence="6 7" key="1">
    <citation type="submission" date="2015-09" db="EMBL/GenBank/DDBJ databases">
        <title>Genome sequencing project for genomic taxonomy and phylogenomics of Bacillus-like bacteria.</title>
        <authorList>
            <person name="Liu B."/>
            <person name="Wang J."/>
            <person name="Zhu Y."/>
            <person name="Liu G."/>
            <person name="Chen Q."/>
            <person name="Chen Z."/>
            <person name="Lan J."/>
            <person name="Che J."/>
            <person name="Ge C."/>
            <person name="Shi H."/>
            <person name="Pan Z."/>
            <person name="Liu X."/>
        </authorList>
    </citation>
    <scope>NUCLEOTIDE SEQUENCE [LARGE SCALE GENOMIC DNA]</scope>
    <source>
        <strain evidence="6 7">LMG 18435</strain>
    </source>
</reference>
<dbReference type="PANTHER" id="PTHR10361:SF28">
    <property type="entry name" value="P3 PROTEIN-RELATED"/>
    <property type="match status" value="1"/>
</dbReference>
<dbReference type="PATRIC" id="fig|157838.3.peg.1071"/>
<feature type="transmembrane region" description="Helical" evidence="5">
    <location>
        <begin position="98"/>
        <end position="119"/>
    </location>
</feature>
<dbReference type="OrthoDB" id="1551454at2"/>
<dbReference type="Gene3D" id="1.20.1530.20">
    <property type="match status" value="1"/>
</dbReference>
<feature type="transmembrane region" description="Helical" evidence="5">
    <location>
        <begin position="286"/>
        <end position="306"/>
    </location>
</feature>
<dbReference type="AlphaFoldDB" id="A0A0Q3WTU3"/>
<dbReference type="InterPro" id="IPR002657">
    <property type="entry name" value="BilAc:Na_symport/Acr3"/>
</dbReference>
<dbReference type="PANTHER" id="PTHR10361">
    <property type="entry name" value="SODIUM-BILE ACID COTRANSPORTER"/>
    <property type="match status" value="1"/>
</dbReference>
<evidence type="ECO:0000256" key="5">
    <source>
        <dbReference type="SAM" id="Phobius"/>
    </source>
</evidence>